<dbReference type="InterPro" id="IPR015422">
    <property type="entry name" value="PyrdxlP-dep_Trfase_small"/>
</dbReference>
<dbReference type="InterPro" id="IPR015421">
    <property type="entry name" value="PyrdxlP-dep_Trfase_major"/>
</dbReference>
<dbReference type="CDD" id="cd06502">
    <property type="entry name" value="TA_like"/>
    <property type="match status" value="1"/>
</dbReference>
<evidence type="ECO:0000259" key="4">
    <source>
        <dbReference type="Pfam" id="PF01212"/>
    </source>
</evidence>
<name>A0A9D5JW12_9BACT</name>
<dbReference type="PANTHER" id="PTHR48097:SF5">
    <property type="entry name" value="LOW SPECIFICITY L-THREONINE ALDOLASE"/>
    <property type="match status" value="1"/>
</dbReference>
<protein>
    <submittedName>
        <fullName evidence="5">Aminotransferase class V-fold PLP-dependent enzyme</fullName>
    </submittedName>
</protein>
<accession>A0A9D5JW12</accession>
<gene>
    <name evidence="5" type="ORF">GF339_12100</name>
</gene>
<reference evidence="5" key="1">
    <citation type="submission" date="2019-11" db="EMBL/GenBank/DDBJ databases">
        <title>Microbial mats filling the niche in hypersaline microbial mats.</title>
        <authorList>
            <person name="Wong H.L."/>
            <person name="Macleod F.I."/>
            <person name="White R.A. III"/>
            <person name="Burns B.P."/>
        </authorList>
    </citation>
    <scope>NUCLEOTIDE SEQUENCE</scope>
    <source>
        <strain evidence="5">Rbin_158</strain>
    </source>
</reference>
<keyword evidence="5" id="KW-0808">Transferase</keyword>
<keyword evidence="3" id="KW-0663">Pyridoxal phosphate</keyword>
<dbReference type="Proteomes" id="UP000649604">
    <property type="component" value="Unassembled WGS sequence"/>
</dbReference>
<keyword evidence="5" id="KW-0032">Aminotransferase</keyword>
<evidence type="ECO:0000256" key="1">
    <source>
        <dbReference type="ARBA" id="ARBA00001933"/>
    </source>
</evidence>
<dbReference type="Gene3D" id="3.90.1150.10">
    <property type="entry name" value="Aspartate Aminotransferase, domain 1"/>
    <property type="match status" value="1"/>
</dbReference>
<comment type="caution">
    <text evidence="5">The sequence shown here is derived from an EMBL/GenBank/DDBJ whole genome shotgun (WGS) entry which is preliminary data.</text>
</comment>
<feature type="non-terminal residue" evidence="5">
    <location>
        <position position="316"/>
    </location>
</feature>
<dbReference type="AlphaFoldDB" id="A0A9D5JW12"/>
<comment type="similarity">
    <text evidence="2">Belongs to the threonine aldolase family.</text>
</comment>
<dbReference type="EMBL" id="WJJP01000393">
    <property type="protein sequence ID" value="MBD3325322.1"/>
    <property type="molecule type" value="Genomic_DNA"/>
</dbReference>
<dbReference type="InterPro" id="IPR001597">
    <property type="entry name" value="ArAA_b-elim_lyase/Thr_aldolase"/>
</dbReference>
<dbReference type="GO" id="GO:0016829">
    <property type="term" value="F:lyase activity"/>
    <property type="evidence" value="ECO:0007669"/>
    <property type="project" value="InterPro"/>
</dbReference>
<proteinExistence type="inferred from homology"/>
<dbReference type="SUPFAM" id="SSF53383">
    <property type="entry name" value="PLP-dependent transferases"/>
    <property type="match status" value="1"/>
</dbReference>
<evidence type="ECO:0000313" key="5">
    <source>
        <dbReference type="EMBL" id="MBD3325322.1"/>
    </source>
</evidence>
<evidence type="ECO:0000256" key="3">
    <source>
        <dbReference type="ARBA" id="ARBA00022898"/>
    </source>
</evidence>
<sequence>MPKHFASDNFAGAHPDILNAITAANAGHYPAYGADPFTASAIKKFHAHFGDDIEVFFVFGGTAANVLGLQALLDSYHAVICAESSHINVDECGAPEKFTGGKLLTLPSTNGKISVEQITRFLSDIGVEHHSQPRAISLTQATEMGTVYTPEEMADLADFAHQHNLAVHVDGARIANAAAFLHLDLRAITRDVGVDVLSFGGTKNGMMFGEAVIFFDRSYARNFKYIRKQGMQLLSKMRFIAAQFDAYLSNDLWRQNARHANAMAQVLARGLEKIPQVRITQPVEANAVFACIPANAVPQIQAQYLFYIWNAETSEA</sequence>
<dbReference type="Gene3D" id="3.40.640.10">
    <property type="entry name" value="Type I PLP-dependent aspartate aminotransferase-like (Major domain)"/>
    <property type="match status" value="1"/>
</dbReference>
<dbReference type="InterPro" id="IPR015424">
    <property type="entry name" value="PyrdxlP-dep_Trfase"/>
</dbReference>
<feature type="domain" description="Aromatic amino acid beta-eliminating lyase/threonine aldolase" evidence="4">
    <location>
        <begin position="5"/>
        <end position="290"/>
    </location>
</feature>
<organism evidence="5 6">
    <name type="scientific">candidate division KSB3 bacterium</name>
    <dbReference type="NCBI Taxonomy" id="2044937"/>
    <lineage>
        <taxon>Bacteria</taxon>
        <taxon>candidate division KSB3</taxon>
    </lineage>
</organism>
<dbReference type="PANTHER" id="PTHR48097">
    <property type="entry name" value="L-THREONINE ALDOLASE-RELATED"/>
    <property type="match status" value="1"/>
</dbReference>
<evidence type="ECO:0000256" key="2">
    <source>
        <dbReference type="ARBA" id="ARBA00006966"/>
    </source>
</evidence>
<dbReference type="GO" id="GO:0008483">
    <property type="term" value="F:transaminase activity"/>
    <property type="evidence" value="ECO:0007669"/>
    <property type="project" value="UniProtKB-KW"/>
</dbReference>
<dbReference type="Pfam" id="PF01212">
    <property type="entry name" value="Beta_elim_lyase"/>
    <property type="match status" value="1"/>
</dbReference>
<comment type="cofactor">
    <cofactor evidence="1">
        <name>pyridoxal 5'-phosphate</name>
        <dbReference type="ChEBI" id="CHEBI:597326"/>
    </cofactor>
</comment>
<dbReference type="GO" id="GO:0006520">
    <property type="term" value="P:amino acid metabolic process"/>
    <property type="evidence" value="ECO:0007669"/>
    <property type="project" value="InterPro"/>
</dbReference>
<evidence type="ECO:0000313" key="6">
    <source>
        <dbReference type="Proteomes" id="UP000649604"/>
    </source>
</evidence>